<sequence length="682" mass="78036">MDIDTFFTDLQQDIILRADSTENFTDEAFAEVVTEYLVDSGSIDEFVPCKFIHRGMRVDGYALKWDEALLELFVVDCRRGDVAEKMTKAEMGQIFKKAETFFEKSCTASFVEQMEVAHPAFALARTILDQADQIKRVRFYLLTNASLTTSVKDLPPKTEQQREWSYRVWDLDRLARTIGTGEPEPILVDFKEMFGSKLVCLPADDGEGDIKSYMAVIPGSWLAQLYDIYGGRLLEQNVRTFLQVRGKINKGIRKTILEEPRRFFPYNNGISATAEEIVEERLNRVTYVVSLKNLQIVNGGQTTASIFNVLKKDKGASVKDVYVQMKLSVVKPELASEIVPKISRYANSQNKISDSDFFSNHPFHVVIENISRRLSAPAKQGSQILTHWFYERAKGQYANATAYLSPSKKREFQARNPKDQVISKTDLAKYVQTFLELPHEVSLGAQKNFAKFANHVSGLWEHHEHDFNELWFRRAITEAIIFRNAELLVLRAPWYAQGYRAQVVTYGLAFLMHKIRDAGFEVDVQRIWREQSLPDVFEETILECCHLAQDEIISGAAMNNVINVTEWCKRKPCWDQVINLPYNLSSSFMQLLRARDEEQADVRDARREQKVISGAEAQIAVVNAGAAYWAKIHQWADNNPEIKPSDLVILDVASAIPKKLPNEKQSVRLMEIRVLYEDMVLP</sequence>
<evidence type="ECO:0000313" key="3">
    <source>
        <dbReference type="EMBL" id="BBP00350.1"/>
    </source>
</evidence>
<dbReference type="KEGG" id="sniv:SFSGTM_10580"/>
<dbReference type="Pfam" id="PF10592">
    <property type="entry name" value="AIPR"/>
    <property type="match status" value="1"/>
</dbReference>
<keyword evidence="4" id="KW-1185">Reference proteome</keyword>
<evidence type="ECO:0000259" key="1">
    <source>
        <dbReference type="Pfam" id="PF10592"/>
    </source>
</evidence>
<feature type="domain" description="Abortive infection phage resistance protein N-terminal" evidence="2">
    <location>
        <begin position="29"/>
        <end position="176"/>
    </location>
</feature>
<reference evidence="4" key="1">
    <citation type="submission" date="2019-11" db="EMBL/GenBank/DDBJ databases">
        <title>Isolation and characterization of a novel species in the genus Sulfuriferula.</title>
        <authorList>
            <person name="Mochizuki J."/>
            <person name="Kojima H."/>
            <person name="Fukui M."/>
        </authorList>
    </citation>
    <scope>NUCLEOTIDE SEQUENCE [LARGE SCALE GENOMIC DNA]</scope>
    <source>
        <strain evidence="4">SGTM</strain>
    </source>
</reference>
<dbReference type="RefSeq" id="WP_162084291.1">
    <property type="nucleotide sequence ID" value="NZ_AP021881.1"/>
</dbReference>
<evidence type="ECO:0008006" key="5">
    <source>
        <dbReference type="Google" id="ProtNLM"/>
    </source>
</evidence>
<dbReference type="AlphaFoldDB" id="A0A809SGZ2"/>
<dbReference type="EMBL" id="AP021881">
    <property type="protein sequence ID" value="BBP00350.1"/>
    <property type="molecule type" value="Genomic_DNA"/>
</dbReference>
<dbReference type="InterPro" id="IPR055101">
    <property type="entry name" value="AIPR_N"/>
</dbReference>
<gene>
    <name evidence="3" type="ORF">SFSGTM_10580</name>
</gene>
<protein>
    <recommendedName>
        <fullName evidence="5">AIPR protein</fullName>
    </recommendedName>
</protein>
<name>A0A809SGZ2_9PROT</name>
<dbReference type="Proteomes" id="UP000463939">
    <property type="component" value="Chromosome"/>
</dbReference>
<evidence type="ECO:0000259" key="2">
    <source>
        <dbReference type="Pfam" id="PF22879"/>
    </source>
</evidence>
<feature type="domain" description="Abortive phage infection protein C-terminal" evidence="1">
    <location>
        <begin position="234"/>
        <end position="552"/>
    </location>
</feature>
<dbReference type="InterPro" id="IPR018891">
    <property type="entry name" value="AIPR_C"/>
</dbReference>
<accession>A0A809SGZ2</accession>
<organism evidence="3 4">
    <name type="scientific">Sulfuriferula nivalis</name>
    <dbReference type="NCBI Taxonomy" id="2675298"/>
    <lineage>
        <taxon>Bacteria</taxon>
        <taxon>Pseudomonadati</taxon>
        <taxon>Pseudomonadota</taxon>
        <taxon>Betaproteobacteria</taxon>
        <taxon>Nitrosomonadales</taxon>
        <taxon>Sulfuricellaceae</taxon>
        <taxon>Sulfuriferula</taxon>
    </lineage>
</organism>
<evidence type="ECO:0000313" key="4">
    <source>
        <dbReference type="Proteomes" id="UP000463939"/>
    </source>
</evidence>
<dbReference type="Pfam" id="PF22879">
    <property type="entry name" value="AIPR_N"/>
    <property type="match status" value="1"/>
</dbReference>
<proteinExistence type="predicted"/>